<accession>A0A5J9SYG2</accession>
<evidence type="ECO:0000256" key="2">
    <source>
        <dbReference type="ARBA" id="ARBA00018687"/>
    </source>
</evidence>
<organism evidence="5 6">
    <name type="scientific">Eragrostis curvula</name>
    <name type="common">weeping love grass</name>
    <dbReference type="NCBI Taxonomy" id="38414"/>
    <lineage>
        <taxon>Eukaryota</taxon>
        <taxon>Viridiplantae</taxon>
        <taxon>Streptophyta</taxon>
        <taxon>Embryophyta</taxon>
        <taxon>Tracheophyta</taxon>
        <taxon>Spermatophyta</taxon>
        <taxon>Magnoliopsida</taxon>
        <taxon>Liliopsida</taxon>
        <taxon>Poales</taxon>
        <taxon>Poaceae</taxon>
        <taxon>PACMAD clade</taxon>
        <taxon>Chloridoideae</taxon>
        <taxon>Eragrostideae</taxon>
        <taxon>Eragrostidinae</taxon>
        <taxon>Eragrostis</taxon>
    </lineage>
</organism>
<dbReference type="AlphaFoldDB" id="A0A5J9SYG2"/>
<dbReference type="OrthoDB" id="10254973at2759"/>
<evidence type="ECO:0000256" key="4">
    <source>
        <dbReference type="SAM" id="Coils"/>
    </source>
</evidence>
<dbReference type="InterPro" id="IPR027417">
    <property type="entry name" value="P-loop_NTPase"/>
</dbReference>
<feature type="non-terminal residue" evidence="5">
    <location>
        <position position="1"/>
    </location>
</feature>
<feature type="coiled-coil region" evidence="4">
    <location>
        <begin position="155"/>
        <end position="182"/>
    </location>
</feature>
<dbReference type="GO" id="GO:0003697">
    <property type="term" value="F:single-stranded DNA binding"/>
    <property type="evidence" value="ECO:0007669"/>
    <property type="project" value="TreeGrafter"/>
</dbReference>
<dbReference type="PANTHER" id="PTHR45916">
    <property type="entry name" value="STRUCTURAL MAINTENANCE OF CHROMOSOMES PROTEIN 5"/>
    <property type="match status" value="1"/>
</dbReference>
<reference evidence="5 6" key="1">
    <citation type="journal article" date="2019" name="Sci. Rep.">
        <title>A high-quality genome of Eragrostis curvula grass provides insights into Poaceae evolution and supports new strategies to enhance forage quality.</title>
        <authorList>
            <person name="Carballo J."/>
            <person name="Santos B.A.C.M."/>
            <person name="Zappacosta D."/>
            <person name="Garbus I."/>
            <person name="Selva J.P."/>
            <person name="Gallo C.A."/>
            <person name="Diaz A."/>
            <person name="Albertini E."/>
            <person name="Caccamo M."/>
            <person name="Echenique V."/>
        </authorList>
    </citation>
    <scope>NUCLEOTIDE SEQUENCE [LARGE SCALE GENOMIC DNA]</scope>
    <source>
        <strain evidence="6">cv. Victoria</strain>
        <tissue evidence="5">Leaf</tissue>
    </source>
</reference>
<dbReference type="SUPFAM" id="SSF52540">
    <property type="entry name" value="P-loop containing nucleoside triphosphate hydrolases"/>
    <property type="match status" value="1"/>
</dbReference>
<keyword evidence="6" id="KW-1185">Reference proteome</keyword>
<sequence>MDGATANPTPREKDDYIRGNIVKIELCNFMTYDHVVYCPGPRLNLIVGRASNLGAFVKSGEDSGHVKISLRGDTPSDKICITRKIDKKNKSDQWLLNGATVSKQEVIDVVNNFNIQVENLTQLSPIHLLEETEKAVGNRDLPVHHRRLVAISKELKPLEMAIKQKEQTLNRLKALNAEQEKDVECIGLRNKLLRKAELMKKKLPWLKYDMLKKEFIEKSQLEITYDEIEDLNSGEKRILKAKEDLAAVEKDLEDLQPYEHGAELEQLSGQIVDISLDIKCLKEDKRAKDSQLAEEKEIMDQNRLQNMESKNSKQLEALRRYTFCDRIAESYHWVRENKMKFRKEVYGPVLLEVKVHDMIYANYLENHVSSYIWKSFITQDASDHDELARQMKQYEVPVLNYNMDKAIKREPLNITRDMQQLGIFSRLDQIFEAPYAVKDVLIMNSDLDSLYIGTQETDRKAYDLPKLGIFDCSTPQNHYRWSKSTYGDHISACVDVVASCRLFMIHIDDSDTESLHAETEKHLKNIQVMEEELLILQKKRRQLEDQEARIHMQKEEIINMGKTEKKNREEIRRHADIKRRKLDCIYKEDDVESSRTELVDEVTKLNGQRFIGVTRLKELLMEAVGLKHSYAEDNMAYIELDEKEKGVKKLQKDAILAAKEYRACKIITERYTQQLHIAKQLAESTTMITDELAKEFITIPTTIEELEASVQDIEWKTSHMLFLNQNVVEEYQSRQHEIESISKKIQDDKERYELYSSEIETVKGKWLPTLSTLVSKINDKFSRGFQDMAAVGEVSLDKRGSDFDQYDILIKVKFRQTSELQVLNAHHQSGGERYVSTILYLLSLQDLNNRPFRVVDEINQGKATPIYSHVPSLVSLFALKD</sequence>
<protein>
    <recommendedName>
        <fullName evidence="2">Structural maintenance of chromosomes protein 5</fullName>
    </recommendedName>
</protein>
<name>A0A5J9SYG2_9POAL</name>
<evidence type="ECO:0000256" key="3">
    <source>
        <dbReference type="ARBA" id="ARBA00023054"/>
    </source>
</evidence>
<comment type="caution">
    <text evidence="5">The sequence shown here is derived from an EMBL/GenBank/DDBJ whole genome shotgun (WGS) entry which is preliminary data.</text>
</comment>
<evidence type="ECO:0000313" key="6">
    <source>
        <dbReference type="Proteomes" id="UP000324897"/>
    </source>
</evidence>
<keyword evidence="3 4" id="KW-0175">Coiled coil</keyword>
<dbReference type="PANTHER" id="PTHR45916:SF1">
    <property type="entry name" value="STRUCTURAL MAINTENANCE OF CHROMOSOMES PROTEIN 5"/>
    <property type="match status" value="1"/>
</dbReference>
<dbReference type="GO" id="GO:0000724">
    <property type="term" value="P:double-strand break repair via homologous recombination"/>
    <property type="evidence" value="ECO:0007669"/>
    <property type="project" value="TreeGrafter"/>
</dbReference>
<evidence type="ECO:0000313" key="5">
    <source>
        <dbReference type="EMBL" id="TVU04118.1"/>
    </source>
</evidence>
<gene>
    <name evidence="5" type="ORF">EJB05_50313</name>
</gene>
<dbReference type="EMBL" id="RWGY01000092">
    <property type="protein sequence ID" value="TVU04118.1"/>
    <property type="molecule type" value="Genomic_DNA"/>
</dbReference>
<dbReference type="GO" id="GO:0005634">
    <property type="term" value="C:nucleus"/>
    <property type="evidence" value="ECO:0007669"/>
    <property type="project" value="TreeGrafter"/>
</dbReference>
<feature type="coiled-coil region" evidence="4">
    <location>
        <begin position="526"/>
        <end position="556"/>
    </location>
</feature>
<comment type="similarity">
    <text evidence="1">Belongs to the SMC family. SMC5 subfamily.</text>
</comment>
<dbReference type="Gramene" id="TVU04118">
    <property type="protein sequence ID" value="TVU04118"/>
    <property type="gene ID" value="EJB05_50313"/>
</dbReference>
<dbReference type="Gene3D" id="3.40.50.300">
    <property type="entry name" value="P-loop containing nucleotide triphosphate hydrolases"/>
    <property type="match status" value="2"/>
</dbReference>
<feature type="coiled-coil region" evidence="4">
    <location>
        <begin position="231"/>
        <end position="284"/>
    </location>
</feature>
<proteinExistence type="inferred from homology"/>
<dbReference type="GO" id="GO:0030915">
    <property type="term" value="C:Smc5-Smc6 complex"/>
    <property type="evidence" value="ECO:0007669"/>
    <property type="project" value="TreeGrafter"/>
</dbReference>
<evidence type="ECO:0000256" key="1">
    <source>
        <dbReference type="ARBA" id="ARBA00010171"/>
    </source>
</evidence>
<dbReference type="Proteomes" id="UP000324897">
    <property type="component" value="Unassembled WGS sequence"/>
</dbReference>